<dbReference type="Gene3D" id="4.10.640.10">
    <property type="entry name" value="Ribosomal protein S18"/>
    <property type="match status" value="1"/>
</dbReference>
<evidence type="ECO:0000313" key="5">
    <source>
        <dbReference type="Proteomes" id="UP001307889"/>
    </source>
</evidence>
<gene>
    <name evidence="4" type="ORF">NTJ_09250</name>
</gene>
<keyword evidence="5" id="KW-1185">Reference proteome</keyword>
<dbReference type="SUPFAM" id="SSF46911">
    <property type="entry name" value="Ribosomal protein S18"/>
    <property type="match status" value="1"/>
</dbReference>
<protein>
    <submittedName>
        <fullName evidence="4">Ribosomal protein, S18C</fullName>
    </submittedName>
</protein>
<reference evidence="4 5" key="1">
    <citation type="submission" date="2023-09" db="EMBL/GenBank/DDBJ databases">
        <title>Nesidiocoris tenuis whole genome shotgun sequence.</title>
        <authorList>
            <person name="Shibata T."/>
            <person name="Shimoda M."/>
            <person name="Kobayashi T."/>
            <person name="Uehara T."/>
        </authorList>
    </citation>
    <scope>NUCLEOTIDE SEQUENCE [LARGE SCALE GENOMIC DNA]</scope>
    <source>
        <strain evidence="4 5">Japan</strain>
    </source>
</reference>
<dbReference type="Proteomes" id="UP001307889">
    <property type="component" value="Chromosome 7"/>
</dbReference>
<evidence type="ECO:0000313" key="4">
    <source>
        <dbReference type="EMBL" id="BES96437.1"/>
    </source>
</evidence>
<name>A0ABN7AYH9_9HEMI</name>
<dbReference type="InterPro" id="IPR001648">
    <property type="entry name" value="Ribosomal_bS18"/>
</dbReference>
<evidence type="ECO:0000256" key="2">
    <source>
        <dbReference type="ARBA" id="ARBA00022980"/>
    </source>
</evidence>
<dbReference type="PROSITE" id="PS00057">
    <property type="entry name" value="RIBOSOMAL_S18"/>
    <property type="match status" value="1"/>
</dbReference>
<dbReference type="EMBL" id="AP028915">
    <property type="protein sequence ID" value="BES96437.1"/>
    <property type="molecule type" value="Genomic_DNA"/>
</dbReference>
<comment type="similarity">
    <text evidence="1">Belongs to the bacterial ribosomal protein bS18 family.</text>
</comment>
<evidence type="ECO:0000256" key="3">
    <source>
        <dbReference type="ARBA" id="ARBA00023274"/>
    </source>
</evidence>
<keyword evidence="3" id="KW-0687">Ribonucleoprotein</keyword>
<proteinExistence type="inferred from homology"/>
<sequence length="145" mass="16654">MFRGLVGRLAESARSAPDSVLSKIPLRSSLVVTRKHESSHGPQEDMPVDMENPYKKEKMSCILCQMKIDPDYKNVRLLSQFVSPYTGRIYGRHITGLCKNKQERVVKEIVKSQSAGFMPVTIKELEFMEDPKLYNPARPLRNHDY</sequence>
<keyword evidence="2 4" id="KW-0689">Ribosomal protein</keyword>
<dbReference type="InterPro" id="IPR036870">
    <property type="entry name" value="Ribosomal_bS18_sf"/>
</dbReference>
<evidence type="ECO:0000256" key="1">
    <source>
        <dbReference type="ARBA" id="ARBA00005589"/>
    </source>
</evidence>
<dbReference type="PANTHER" id="PTHR13479:SF40">
    <property type="entry name" value="SMALL RIBOSOMAL SUBUNIT PROTEIN BS18M"/>
    <property type="match status" value="1"/>
</dbReference>
<organism evidence="4 5">
    <name type="scientific">Nesidiocoris tenuis</name>
    <dbReference type="NCBI Taxonomy" id="355587"/>
    <lineage>
        <taxon>Eukaryota</taxon>
        <taxon>Metazoa</taxon>
        <taxon>Ecdysozoa</taxon>
        <taxon>Arthropoda</taxon>
        <taxon>Hexapoda</taxon>
        <taxon>Insecta</taxon>
        <taxon>Pterygota</taxon>
        <taxon>Neoptera</taxon>
        <taxon>Paraneoptera</taxon>
        <taxon>Hemiptera</taxon>
        <taxon>Heteroptera</taxon>
        <taxon>Panheteroptera</taxon>
        <taxon>Cimicomorpha</taxon>
        <taxon>Miridae</taxon>
        <taxon>Dicyphina</taxon>
        <taxon>Nesidiocoris</taxon>
    </lineage>
</organism>
<dbReference type="PANTHER" id="PTHR13479">
    <property type="entry name" value="30S RIBOSOMAL PROTEIN S18"/>
    <property type="match status" value="1"/>
</dbReference>
<dbReference type="Pfam" id="PF01084">
    <property type="entry name" value="Ribosomal_S18"/>
    <property type="match status" value="1"/>
</dbReference>
<accession>A0ABN7AYH9</accession>
<dbReference type="GO" id="GO:0005840">
    <property type="term" value="C:ribosome"/>
    <property type="evidence" value="ECO:0007669"/>
    <property type="project" value="UniProtKB-KW"/>
</dbReference>
<dbReference type="InterPro" id="IPR018275">
    <property type="entry name" value="Ribosomal_bS18_CS"/>
</dbReference>